<dbReference type="Proteomes" id="UP000183947">
    <property type="component" value="Unassembled WGS sequence"/>
</dbReference>
<evidence type="ECO:0000313" key="2">
    <source>
        <dbReference type="EMBL" id="SHL65162.1"/>
    </source>
</evidence>
<evidence type="ECO:0000256" key="1">
    <source>
        <dbReference type="SAM" id="Phobius"/>
    </source>
</evidence>
<feature type="transmembrane region" description="Helical" evidence="1">
    <location>
        <begin position="54"/>
        <end position="75"/>
    </location>
</feature>
<accession>A0A1M7CD41</accession>
<dbReference type="AlphaFoldDB" id="A0A1M7CD41"/>
<feature type="transmembrane region" description="Helical" evidence="1">
    <location>
        <begin position="87"/>
        <end position="106"/>
    </location>
</feature>
<dbReference type="RefSeq" id="WP_073287085.1">
    <property type="nucleotide sequence ID" value="NZ_FRAS01000018.1"/>
</dbReference>
<proteinExistence type="predicted"/>
<organism evidence="2 3">
    <name type="scientific">Hymenobacter psychrotolerans DSM 18569</name>
    <dbReference type="NCBI Taxonomy" id="1121959"/>
    <lineage>
        <taxon>Bacteria</taxon>
        <taxon>Pseudomonadati</taxon>
        <taxon>Bacteroidota</taxon>
        <taxon>Cytophagia</taxon>
        <taxon>Cytophagales</taxon>
        <taxon>Hymenobacteraceae</taxon>
        <taxon>Hymenobacter</taxon>
    </lineage>
</organism>
<keyword evidence="1" id="KW-0812">Transmembrane</keyword>
<feature type="transmembrane region" description="Helical" evidence="1">
    <location>
        <begin position="12"/>
        <end position="34"/>
    </location>
</feature>
<gene>
    <name evidence="2" type="ORF">SAMN02746009_03130</name>
</gene>
<dbReference type="OrthoDB" id="853582at2"/>
<name>A0A1M7CD41_9BACT</name>
<keyword evidence="1" id="KW-1133">Transmembrane helix</keyword>
<dbReference type="EMBL" id="FRAS01000018">
    <property type="protein sequence ID" value="SHL65162.1"/>
    <property type="molecule type" value="Genomic_DNA"/>
</dbReference>
<sequence>MADVTEKSSPLALLAGAFSFIAFEVAAYYLLGWVTSPLGMPDQYQPENTIVPNWAKAVIVLLLYLVLVVGAVLTLSNQLPRRHRAQLMGWFYLSLLAGFVVVFMIMA</sequence>
<evidence type="ECO:0000313" key="3">
    <source>
        <dbReference type="Proteomes" id="UP000183947"/>
    </source>
</evidence>
<protein>
    <submittedName>
        <fullName evidence="2">Uncharacterized protein</fullName>
    </submittedName>
</protein>
<keyword evidence="1" id="KW-0472">Membrane</keyword>
<reference evidence="3" key="1">
    <citation type="submission" date="2016-11" db="EMBL/GenBank/DDBJ databases">
        <authorList>
            <person name="Varghese N."/>
            <person name="Submissions S."/>
        </authorList>
    </citation>
    <scope>NUCLEOTIDE SEQUENCE [LARGE SCALE GENOMIC DNA]</scope>
    <source>
        <strain evidence="3">DSM 18569</strain>
    </source>
</reference>
<keyword evidence="3" id="KW-1185">Reference proteome</keyword>